<feature type="domain" description="RadC-like JAB" evidence="1">
    <location>
        <begin position="2"/>
        <end position="35"/>
    </location>
</feature>
<dbReference type="AlphaFoldDB" id="A0A0D4ZY31"/>
<proteinExistence type="predicted"/>
<dbReference type="Gene3D" id="3.40.140.10">
    <property type="entry name" value="Cytidine Deaminase, domain 2"/>
    <property type="match status" value="1"/>
</dbReference>
<evidence type="ECO:0000313" key="2">
    <source>
        <dbReference type="EMBL" id="AJW29177.1"/>
    </source>
</evidence>
<sequence length="48" mass="5431">MVAKRLKLIGELLSIDVLDSLVVSDNNYTSLEELELLETELNINDLLE</sequence>
<evidence type="ECO:0000259" key="1">
    <source>
        <dbReference type="Pfam" id="PF04002"/>
    </source>
</evidence>
<dbReference type="EMBL" id="KM521837">
    <property type="protein sequence ID" value="AJW29177.1"/>
    <property type="molecule type" value="Genomic_DNA"/>
</dbReference>
<name>A0A0D4ZY31_STAEP</name>
<geneLocation type="plasmid" evidence="2">
    <name>p12-02300</name>
</geneLocation>
<reference evidence="2" key="2">
    <citation type="journal article" date="2015" name="J. Antimicrob. Chemother.">
        <title>Linezolid resistance in clinical isolates of Staphylococcus epidermidis from German hospitals and characterization of two cfr-carrying plasmids.</title>
        <authorList>
            <person name="Bender J."/>
            <person name="Strommenger B."/>
            <person name="Steglich M."/>
            <person name="Zimmermann O."/>
            <person name="Fenner I."/>
            <person name="Lensing C."/>
            <person name="Dagwadordsch U."/>
            <person name="Kekule A.S."/>
            <person name="Werner G."/>
            <person name="Layer F."/>
        </authorList>
    </citation>
    <scope>NUCLEOTIDE SEQUENCE</scope>
    <source>
        <strain evidence="2">12-02300</strain>
        <plasmid evidence="2">p12-02300</plasmid>
    </source>
</reference>
<organism evidence="2">
    <name type="scientific">Staphylococcus epidermidis</name>
    <dbReference type="NCBI Taxonomy" id="1282"/>
    <lineage>
        <taxon>Bacteria</taxon>
        <taxon>Bacillati</taxon>
        <taxon>Bacillota</taxon>
        <taxon>Bacilli</taxon>
        <taxon>Bacillales</taxon>
        <taxon>Staphylococcaceae</taxon>
        <taxon>Staphylococcus</taxon>
    </lineage>
</organism>
<protein>
    <recommendedName>
        <fullName evidence="1">RadC-like JAB domain-containing protein</fullName>
    </recommendedName>
</protein>
<dbReference type="InterPro" id="IPR025657">
    <property type="entry name" value="RadC_JAB"/>
</dbReference>
<reference evidence="2" key="1">
    <citation type="submission" date="2014-09" db="EMBL/GenBank/DDBJ databases">
        <authorList>
            <person name="Bender J.K."/>
            <person name="Strommenger B."/>
            <person name="Steglich M."/>
            <person name="Zimmermann O."/>
            <person name="Fenner I."/>
            <person name="Lensing C."/>
            <person name="Dagwadordsch U."/>
            <person name="Werner G."/>
            <person name="Layer F."/>
        </authorList>
    </citation>
    <scope>NUCLEOTIDE SEQUENCE</scope>
    <source>
        <strain evidence="2">12-02300</strain>
        <plasmid evidence="2">p12-02300</plasmid>
    </source>
</reference>
<keyword evidence="2" id="KW-0614">Plasmid</keyword>
<dbReference type="Pfam" id="PF04002">
    <property type="entry name" value="RadC"/>
    <property type="match status" value="1"/>
</dbReference>
<accession>A0A0D4ZY31</accession>